<dbReference type="InterPro" id="IPR045864">
    <property type="entry name" value="aa-tRNA-synth_II/BPL/LPL"/>
</dbReference>
<dbReference type="InterPro" id="IPR004364">
    <property type="entry name" value="Aa-tRNA-synt_II"/>
</dbReference>
<proteinExistence type="inferred from homology"/>
<dbReference type="InterPro" id="IPR029351">
    <property type="entry name" value="GAD_dom"/>
</dbReference>
<gene>
    <name evidence="8 10" type="primary">aspS</name>
    <name evidence="10" type="ORF">E4663_04150</name>
</gene>
<feature type="binding site" evidence="8">
    <location>
        <position position="229"/>
    </location>
    <ligand>
        <name>ATP</name>
        <dbReference type="ChEBI" id="CHEBI:30616"/>
    </ligand>
</feature>
<feature type="binding site" evidence="8">
    <location>
        <begin position="534"/>
        <end position="537"/>
    </location>
    <ligand>
        <name>ATP</name>
        <dbReference type="ChEBI" id="CHEBI:30616"/>
    </ligand>
</feature>
<dbReference type="PANTHER" id="PTHR22594:SF5">
    <property type="entry name" value="ASPARTATE--TRNA LIGASE, MITOCHONDRIAL"/>
    <property type="match status" value="1"/>
</dbReference>
<name>A0A4Z0H1D0_9BACI</name>
<evidence type="ECO:0000256" key="5">
    <source>
        <dbReference type="ARBA" id="ARBA00022840"/>
    </source>
</evidence>
<dbReference type="EMBL" id="SRJC01000001">
    <property type="protein sequence ID" value="TGB04208.1"/>
    <property type="molecule type" value="Genomic_DNA"/>
</dbReference>
<dbReference type="Pfam" id="PF02938">
    <property type="entry name" value="GAD"/>
    <property type="match status" value="1"/>
</dbReference>
<dbReference type="InterPro" id="IPR012340">
    <property type="entry name" value="NA-bd_OB-fold"/>
</dbReference>
<keyword evidence="6 8" id="KW-0648">Protein biosynthesis</keyword>
<dbReference type="Gene3D" id="3.30.930.10">
    <property type="entry name" value="Bira Bifunctional Protein, Domain 2"/>
    <property type="match status" value="1"/>
</dbReference>
<dbReference type="InterPro" id="IPR004524">
    <property type="entry name" value="Asp-tRNA-ligase_1"/>
</dbReference>
<comment type="subunit">
    <text evidence="8">Homodimer.</text>
</comment>
<dbReference type="RefSeq" id="WP_135326764.1">
    <property type="nucleotide sequence ID" value="NZ_SRJC01000001.1"/>
</dbReference>
<comment type="function">
    <text evidence="8">Catalyzes the attachment of L-aspartate to tRNA(Asp) in a two-step reaction: L-aspartate is first activated by ATP to form Asp-AMP and then transferred to the acceptor end of tRNA(Asp).</text>
</comment>
<dbReference type="NCBIfam" id="TIGR00459">
    <property type="entry name" value="aspS_bact"/>
    <property type="match status" value="1"/>
</dbReference>
<dbReference type="InterPro" id="IPR004115">
    <property type="entry name" value="GAD-like_sf"/>
</dbReference>
<sequence>MERTKCGTIRREHLEQEVTLKGWVQKRRDLGGLIFIDLRDRSGMVQVVFNPETSKEALQIAEDVRTEYVLEVKGQVVARDEATVNANLGTGEVEIAAESVSVLNKSKTPPFMIEDQSETSEDLRLKYRYLDLRRQEMQETFKMRHATTQSIRQFLNEEEFLEMETPMLTKSTPEGARDYLVPSRVHEGEFYALPQSPQLFKQLLMVSGFEKYYQIARCFRDEDLRADRQPEFTQVDIETSFLSTDEILEMTERMMKRVMKEVKGIDIETPFPRMPYHEAMERFGSDKPDTRYGLELVNISEDVKDSGFKVFNGAVASGGQVSAINVEGQADRFSRKDIDKMTEDVKVYGAKGLAWLKVKEGEFNGPIAKFFSEEEASSLMTKLAAKDGDLLLFVADKTSVVHDSLGALRQKLARELNMIDPNQFNFLWVTDWPLFEYDEEDGRFYAAHHPFTMPAAEDMDKMQTEPENVLAEAYDIVLNGYELGGGSLRIHQKEMQNQMFEVLGFSKEEAQEQFGFLLEALEYGTPPHGGIAFGLDRLVMLLAGRTNLRDTILFPKTASATDLMTNAPGSVSEAQLEELHLKTVSKKEQD</sequence>
<accession>A0A4Z0H1D0</accession>
<dbReference type="InterPro" id="IPR047090">
    <property type="entry name" value="AspRS_core"/>
</dbReference>
<organism evidence="10 11">
    <name type="scientific">Halobacillus salinus</name>
    <dbReference type="NCBI Taxonomy" id="192814"/>
    <lineage>
        <taxon>Bacteria</taxon>
        <taxon>Bacillati</taxon>
        <taxon>Bacillota</taxon>
        <taxon>Bacilli</taxon>
        <taxon>Bacillales</taxon>
        <taxon>Bacillaceae</taxon>
        <taxon>Halobacillus</taxon>
    </lineage>
</organism>
<dbReference type="InterPro" id="IPR047089">
    <property type="entry name" value="Asp-tRNA-ligase_1_N"/>
</dbReference>
<evidence type="ECO:0000256" key="6">
    <source>
        <dbReference type="ARBA" id="ARBA00022917"/>
    </source>
</evidence>
<dbReference type="Proteomes" id="UP000297982">
    <property type="component" value="Unassembled WGS sequence"/>
</dbReference>
<dbReference type="EC" id="6.1.1.12" evidence="8"/>
<evidence type="ECO:0000256" key="4">
    <source>
        <dbReference type="ARBA" id="ARBA00022741"/>
    </source>
</evidence>
<dbReference type="GO" id="GO:0004815">
    <property type="term" value="F:aspartate-tRNA ligase activity"/>
    <property type="evidence" value="ECO:0007669"/>
    <property type="project" value="UniProtKB-UniRule"/>
</dbReference>
<evidence type="ECO:0000256" key="7">
    <source>
        <dbReference type="ARBA" id="ARBA00023146"/>
    </source>
</evidence>
<dbReference type="CDD" id="cd04317">
    <property type="entry name" value="EcAspRS_like_N"/>
    <property type="match status" value="1"/>
</dbReference>
<keyword evidence="3 8" id="KW-0436">Ligase</keyword>
<dbReference type="STRING" id="192814.GCA_900166575_01156"/>
<dbReference type="AlphaFoldDB" id="A0A4Z0H1D0"/>
<dbReference type="SUPFAM" id="SSF50249">
    <property type="entry name" value="Nucleic acid-binding proteins"/>
    <property type="match status" value="1"/>
</dbReference>
<evidence type="ECO:0000313" key="11">
    <source>
        <dbReference type="Proteomes" id="UP000297982"/>
    </source>
</evidence>
<dbReference type="Pfam" id="PF00152">
    <property type="entry name" value="tRNA-synt_2"/>
    <property type="match status" value="1"/>
</dbReference>
<dbReference type="Pfam" id="PF01336">
    <property type="entry name" value="tRNA_anti-codon"/>
    <property type="match status" value="1"/>
</dbReference>
<dbReference type="NCBIfam" id="NF001750">
    <property type="entry name" value="PRK00476.1"/>
    <property type="match status" value="1"/>
</dbReference>
<comment type="catalytic activity">
    <reaction evidence="8">
        <text>tRNA(Asp) + L-aspartate + ATP = L-aspartyl-tRNA(Asp) + AMP + diphosphate</text>
        <dbReference type="Rhea" id="RHEA:19649"/>
        <dbReference type="Rhea" id="RHEA-COMP:9660"/>
        <dbReference type="Rhea" id="RHEA-COMP:9678"/>
        <dbReference type="ChEBI" id="CHEBI:29991"/>
        <dbReference type="ChEBI" id="CHEBI:30616"/>
        <dbReference type="ChEBI" id="CHEBI:33019"/>
        <dbReference type="ChEBI" id="CHEBI:78442"/>
        <dbReference type="ChEBI" id="CHEBI:78516"/>
        <dbReference type="ChEBI" id="CHEBI:456215"/>
        <dbReference type="EC" id="6.1.1.12"/>
    </reaction>
</comment>
<dbReference type="CDD" id="cd00777">
    <property type="entry name" value="AspRS_core"/>
    <property type="match status" value="1"/>
</dbReference>
<dbReference type="InterPro" id="IPR004365">
    <property type="entry name" value="NA-bd_OB_tRNA"/>
</dbReference>
<dbReference type="InterPro" id="IPR006195">
    <property type="entry name" value="aa-tRNA-synth_II"/>
</dbReference>
<evidence type="ECO:0000313" key="10">
    <source>
        <dbReference type="EMBL" id="TGB04208.1"/>
    </source>
</evidence>
<dbReference type="Gene3D" id="3.30.1360.30">
    <property type="entry name" value="GAD-like domain"/>
    <property type="match status" value="1"/>
</dbReference>
<dbReference type="GO" id="GO:0005737">
    <property type="term" value="C:cytoplasm"/>
    <property type="evidence" value="ECO:0007669"/>
    <property type="project" value="UniProtKB-SubCell"/>
</dbReference>
<dbReference type="GO" id="GO:0006422">
    <property type="term" value="P:aspartyl-tRNA aminoacylation"/>
    <property type="evidence" value="ECO:0007669"/>
    <property type="project" value="UniProtKB-UniRule"/>
</dbReference>
<feature type="binding site" evidence="8">
    <location>
        <position position="448"/>
    </location>
    <ligand>
        <name>L-aspartate</name>
        <dbReference type="ChEBI" id="CHEBI:29991"/>
    </ligand>
</feature>
<comment type="caution">
    <text evidence="10">The sequence shown here is derived from an EMBL/GenBank/DDBJ whole genome shotgun (WGS) entry which is preliminary data.</text>
</comment>
<dbReference type="InterPro" id="IPR002312">
    <property type="entry name" value="Asp/Asn-tRNA-synth_IIb"/>
</dbReference>
<reference evidence="10 11" key="1">
    <citation type="journal article" date="2003" name="Int. J. Syst. Evol. Microbiol.">
        <title>Halobacillus salinus sp. nov., isolated from a salt lake on the coast of the East Sea in Korea.</title>
        <authorList>
            <person name="Yoon J.H."/>
            <person name="Kang K.H."/>
            <person name="Park Y.H."/>
        </authorList>
    </citation>
    <scope>NUCLEOTIDE SEQUENCE [LARGE SCALE GENOMIC DNA]</scope>
    <source>
        <strain evidence="10 11">HSL-3</strain>
    </source>
</reference>
<feature type="region of interest" description="Aspartate" evidence="8">
    <location>
        <begin position="198"/>
        <end position="201"/>
    </location>
</feature>
<feature type="binding site" evidence="8">
    <location>
        <position position="220"/>
    </location>
    <ligand>
        <name>L-aspartate</name>
        <dbReference type="ChEBI" id="CHEBI:29991"/>
    </ligand>
</feature>
<feature type="binding site" evidence="8">
    <location>
        <begin position="220"/>
        <end position="222"/>
    </location>
    <ligand>
        <name>ATP</name>
        <dbReference type="ChEBI" id="CHEBI:30616"/>
    </ligand>
</feature>
<evidence type="ECO:0000256" key="2">
    <source>
        <dbReference type="ARBA" id="ARBA00022490"/>
    </source>
</evidence>
<feature type="binding site" evidence="8">
    <location>
        <position position="174"/>
    </location>
    <ligand>
        <name>L-aspartate</name>
        <dbReference type="ChEBI" id="CHEBI:29991"/>
    </ligand>
</feature>
<dbReference type="PRINTS" id="PR01042">
    <property type="entry name" value="TRNASYNTHASP"/>
</dbReference>
<evidence type="ECO:0000256" key="3">
    <source>
        <dbReference type="ARBA" id="ARBA00022598"/>
    </source>
</evidence>
<dbReference type="SUPFAM" id="SSF55261">
    <property type="entry name" value="GAD domain-like"/>
    <property type="match status" value="1"/>
</dbReference>
<keyword evidence="2 8" id="KW-0963">Cytoplasm</keyword>
<feature type="binding site" evidence="8">
    <location>
        <position position="482"/>
    </location>
    <ligand>
        <name>ATP</name>
        <dbReference type="ChEBI" id="CHEBI:30616"/>
    </ligand>
</feature>
<keyword evidence="7 8" id="KW-0030">Aminoacyl-tRNA synthetase</keyword>
<comment type="subcellular location">
    <subcellularLocation>
        <location evidence="8">Cytoplasm</location>
    </subcellularLocation>
</comment>
<keyword evidence="11" id="KW-1185">Reference proteome</keyword>
<comment type="caution">
    <text evidence="8">Lacks conserved residue(s) required for the propagation of feature annotation.</text>
</comment>
<dbReference type="GO" id="GO:0003676">
    <property type="term" value="F:nucleic acid binding"/>
    <property type="evidence" value="ECO:0007669"/>
    <property type="project" value="InterPro"/>
</dbReference>
<keyword evidence="4 8" id="KW-0547">Nucleotide-binding</keyword>
<dbReference type="GO" id="GO:0005524">
    <property type="term" value="F:ATP binding"/>
    <property type="evidence" value="ECO:0007669"/>
    <property type="project" value="UniProtKB-UniRule"/>
</dbReference>
<evidence type="ECO:0000256" key="8">
    <source>
        <dbReference type="HAMAP-Rule" id="MF_00044"/>
    </source>
</evidence>
<keyword evidence="5 8" id="KW-0067">ATP-binding</keyword>
<feature type="binding site" evidence="8">
    <location>
        <position position="489"/>
    </location>
    <ligand>
        <name>L-aspartate</name>
        <dbReference type="ChEBI" id="CHEBI:29991"/>
    </ligand>
</feature>
<dbReference type="SUPFAM" id="SSF55681">
    <property type="entry name" value="Class II aaRS and biotin synthetases"/>
    <property type="match status" value="1"/>
</dbReference>
<dbReference type="PROSITE" id="PS50862">
    <property type="entry name" value="AA_TRNA_LIGASE_II"/>
    <property type="match status" value="1"/>
</dbReference>
<dbReference type="HAMAP" id="MF_00044">
    <property type="entry name" value="Asp_tRNA_synth_type1"/>
    <property type="match status" value="1"/>
</dbReference>
<dbReference type="GO" id="GO:0140096">
    <property type="term" value="F:catalytic activity, acting on a protein"/>
    <property type="evidence" value="ECO:0007669"/>
    <property type="project" value="UniProtKB-ARBA"/>
</dbReference>
<feature type="domain" description="Aminoacyl-transfer RNA synthetases class-II family profile" evidence="9">
    <location>
        <begin position="141"/>
        <end position="555"/>
    </location>
</feature>
<evidence type="ECO:0000256" key="1">
    <source>
        <dbReference type="ARBA" id="ARBA00006303"/>
    </source>
</evidence>
<evidence type="ECO:0000259" key="9">
    <source>
        <dbReference type="PROSITE" id="PS50862"/>
    </source>
</evidence>
<comment type="similarity">
    <text evidence="1 8">Belongs to the class-II aminoacyl-tRNA synthetase family. Type 1 subfamily.</text>
</comment>
<dbReference type="PANTHER" id="PTHR22594">
    <property type="entry name" value="ASPARTYL/LYSYL-TRNA SYNTHETASE"/>
    <property type="match status" value="1"/>
</dbReference>
<dbReference type="Gene3D" id="2.40.50.140">
    <property type="entry name" value="Nucleic acid-binding proteins"/>
    <property type="match status" value="1"/>
</dbReference>
<protein>
    <recommendedName>
        <fullName evidence="8">Aspartate--tRNA ligase</fullName>
        <ecNumber evidence="8">6.1.1.12</ecNumber>
    </recommendedName>
    <alternativeName>
        <fullName evidence="8">Aspartyl-tRNA synthetase</fullName>
        <shortName evidence="8">AspRS</shortName>
    </alternativeName>
</protein>
<dbReference type="GO" id="GO:0016740">
    <property type="term" value="F:transferase activity"/>
    <property type="evidence" value="ECO:0007669"/>
    <property type="project" value="UniProtKB-ARBA"/>
</dbReference>